<accession>A0ABD1YC19</accession>
<feature type="domain" description="Endonuclease/exonuclease/phosphatase" evidence="1">
    <location>
        <begin position="5"/>
        <end position="128"/>
    </location>
</feature>
<dbReference type="SUPFAM" id="SSF56219">
    <property type="entry name" value="DNase I-like"/>
    <property type="match status" value="1"/>
</dbReference>
<organism evidence="2 3">
    <name type="scientific">Riccia fluitans</name>
    <dbReference type="NCBI Taxonomy" id="41844"/>
    <lineage>
        <taxon>Eukaryota</taxon>
        <taxon>Viridiplantae</taxon>
        <taxon>Streptophyta</taxon>
        <taxon>Embryophyta</taxon>
        <taxon>Marchantiophyta</taxon>
        <taxon>Marchantiopsida</taxon>
        <taxon>Marchantiidae</taxon>
        <taxon>Marchantiales</taxon>
        <taxon>Ricciaceae</taxon>
        <taxon>Riccia</taxon>
    </lineage>
</organism>
<dbReference type="Proteomes" id="UP001605036">
    <property type="component" value="Unassembled WGS sequence"/>
</dbReference>
<dbReference type="InterPro" id="IPR005135">
    <property type="entry name" value="Endo/exonuclease/phosphatase"/>
</dbReference>
<dbReference type="AlphaFoldDB" id="A0ABD1YC19"/>
<dbReference type="Pfam" id="PF03372">
    <property type="entry name" value="Exo_endo_phos"/>
    <property type="match status" value="1"/>
</dbReference>
<dbReference type="InterPro" id="IPR036691">
    <property type="entry name" value="Endo/exonu/phosph_ase_sf"/>
</dbReference>
<sequence length="171" mass="19349">MKEKPLILALQETKLTNNKMKIAATNIAPSYALLATQGNCGGGTALLLHPTISVKESRRLSDGNLTWARIEFQGHSFHVAVVYGPHTSSHRAQLWKRLNQALPFQKWILIGDWNSIERPDQTSGHRNLMVGEEETNFRSLKLKFALSDAYDLAEERFGPTYTRFIAYSTEF</sequence>
<evidence type="ECO:0000313" key="2">
    <source>
        <dbReference type="EMBL" id="KAL2624297.1"/>
    </source>
</evidence>
<proteinExistence type="predicted"/>
<dbReference type="EMBL" id="JBHFFA010000005">
    <property type="protein sequence ID" value="KAL2624297.1"/>
    <property type="molecule type" value="Genomic_DNA"/>
</dbReference>
<comment type="caution">
    <text evidence="2">The sequence shown here is derived from an EMBL/GenBank/DDBJ whole genome shotgun (WGS) entry which is preliminary data.</text>
</comment>
<gene>
    <name evidence="2" type="ORF">R1flu_008542</name>
</gene>
<evidence type="ECO:0000259" key="1">
    <source>
        <dbReference type="Pfam" id="PF03372"/>
    </source>
</evidence>
<dbReference type="Gene3D" id="3.60.10.10">
    <property type="entry name" value="Endonuclease/exonuclease/phosphatase"/>
    <property type="match status" value="1"/>
</dbReference>
<protein>
    <recommendedName>
        <fullName evidence="1">Endonuclease/exonuclease/phosphatase domain-containing protein</fullName>
    </recommendedName>
</protein>
<reference evidence="2 3" key="1">
    <citation type="submission" date="2024-09" db="EMBL/GenBank/DDBJ databases">
        <title>Chromosome-scale assembly of Riccia fluitans.</title>
        <authorList>
            <person name="Paukszto L."/>
            <person name="Sawicki J."/>
            <person name="Karawczyk K."/>
            <person name="Piernik-Szablinska J."/>
            <person name="Szczecinska M."/>
            <person name="Mazdziarz M."/>
        </authorList>
    </citation>
    <scope>NUCLEOTIDE SEQUENCE [LARGE SCALE GENOMIC DNA]</scope>
    <source>
        <strain evidence="2">Rf_01</strain>
        <tissue evidence="2">Aerial parts of the thallus</tissue>
    </source>
</reference>
<evidence type="ECO:0000313" key="3">
    <source>
        <dbReference type="Proteomes" id="UP001605036"/>
    </source>
</evidence>
<name>A0ABD1YC19_9MARC</name>
<keyword evidence="3" id="KW-1185">Reference proteome</keyword>